<dbReference type="SUPFAM" id="SSF54427">
    <property type="entry name" value="NTF2-like"/>
    <property type="match status" value="1"/>
</dbReference>
<evidence type="ECO:0000259" key="1">
    <source>
        <dbReference type="Pfam" id="PF14534"/>
    </source>
</evidence>
<dbReference type="OrthoDB" id="121974at2"/>
<proteinExistence type="predicted"/>
<dbReference type="Pfam" id="PF14534">
    <property type="entry name" value="DUF4440"/>
    <property type="match status" value="1"/>
</dbReference>
<dbReference type="AlphaFoldDB" id="A0A5C8LXQ6"/>
<dbReference type="Gene3D" id="3.10.450.50">
    <property type="match status" value="1"/>
</dbReference>
<feature type="domain" description="DUF4440" evidence="1">
    <location>
        <begin position="20"/>
        <end position="123"/>
    </location>
</feature>
<dbReference type="InterPro" id="IPR032710">
    <property type="entry name" value="NTF2-like_dom_sf"/>
</dbReference>
<sequence length="138" mass="15526">MNQRPTQVTSEQAQALTEHLIALELQLQHAETRRNKVLLNQLLANGFEEIAASGARFGKAHVLERLPEEQAPWVEAFDFEVRLLSKDLAQVLYKAKLRKAGELQTKVSLRSSLWQLNSLGWQMVFHQGTTVLPATGPV</sequence>
<reference evidence="2 3" key="1">
    <citation type="submission" date="2019-08" db="EMBL/GenBank/DDBJ databases">
        <title>Draft genome analysis of Rheinheimera tangshanensis isolated from the roots of fresh rice plants (Oryza sativa).</title>
        <authorList>
            <person name="Yu Q."/>
            <person name="Qi Y."/>
            <person name="Zhang H."/>
            <person name="Pu J."/>
        </authorList>
    </citation>
    <scope>NUCLEOTIDE SEQUENCE [LARGE SCALE GENOMIC DNA]</scope>
    <source>
        <strain evidence="2 3">JA3-B52</strain>
    </source>
</reference>
<accession>A0A5C8LXQ6</accession>
<dbReference type="Proteomes" id="UP000321814">
    <property type="component" value="Unassembled WGS sequence"/>
</dbReference>
<gene>
    <name evidence="2" type="ORF">FU839_10515</name>
</gene>
<dbReference type="EMBL" id="VRLR01000005">
    <property type="protein sequence ID" value="TXK80903.1"/>
    <property type="molecule type" value="Genomic_DNA"/>
</dbReference>
<comment type="caution">
    <text evidence="2">The sequence shown here is derived from an EMBL/GenBank/DDBJ whole genome shotgun (WGS) entry which is preliminary data.</text>
</comment>
<organism evidence="2 3">
    <name type="scientific">Rheinheimera tangshanensis</name>
    <dbReference type="NCBI Taxonomy" id="400153"/>
    <lineage>
        <taxon>Bacteria</taxon>
        <taxon>Pseudomonadati</taxon>
        <taxon>Pseudomonadota</taxon>
        <taxon>Gammaproteobacteria</taxon>
        <taxon>Chromatiales</taxon>
        <taxon>Chromatiaceae</taxon>
        <taxon>Rheinheimera</taxon>
    </lineage>
</organism>
<name>A0A5C8LXQ6_9GAMM</name>
<dbReference type="InterPro" id="IPR027843">
    <property type="entry name" value="DUF4440"/>
</dbReference>
<evidence type="ECO:0000313" key="3">
    <source>
        <dbReference type="Proteomes" id="UP000321814"/>
    </source>
</evidence>
<keyword evidence="3" id="KW-1185">Reference proteome</keyword>
<evidence type="ECO:0000313" key="2">
    <source>
        <dbReference type="EMBL" id="TXK80903.1"/>
    </source>
</evidence>
<protein>
    <submittedName>
        <fullName evidence="2">Nuclear transport factor 2 family protein</fullName>
    </submittedName>
</protein>